<dbReference type="EMBL" id="SISK01000009">
    <property type="protein sequence ID" value="TBN38641.1"/>
    <property type="molecule type" value="Genomic_DNA"/>
</dbReference>
<gene>
    <name evidence="1" type="ORF">EYE42_12150</name>
</gene>
<dbReference type="AlphaFoldDB" id="A0A4V2JC05"/>
<sequence>MSRPRLELGFGGFDKTRIPDHLDRCRGYHFRSMNQTFVRGSRLSLRRGLPRMSRGSDHMGGDTRLCRWKHPTHIPDIGRSDHCLPSLAKRDDEIAKRLASLWFDPATSVVSRDVVFAQLRLYLGSEVTVGVIEGELSDMLRAARVTTDTWHVFLDDFVDVKDLVARIKA</sequence>
<dbReference type="OrthoDB" id="8081994at2"/>
<reference evidence="1 2" key="1">
    <citation type="submission" date="2019-02" db="EMBL/GenBank/DDBJ databases">
        <title>Paracoccus subflavus sp. nov., isolated from marine sediment of the Pacific Ocean.</title>
        <authorList>
            <person name="Zhang G."/>
        </authorList>
    </citation>
    <scope>NUCLEOTIDE SEQUENCE [LARGE SCALE GENOMIC DNA]</scope>
    <source>
        <strain evidence="1 2">GY0581</strain>
    </source>
</reference>
<evidence type="ECO:0000313" key="2">
    <source>
        <dbReference type="Proteomes" id="UP000293520"/>
    </source>
</evidence>
<organism evidence="1 2">
    <name type="scientific">Paracoccus subflavus</name>
    <dbReference type="NCBI Taxonomy" id="2528244"/>
    <lineage>
        <taxon>Bacteria</taxon>
        <taxon>Pseudomonadati</taxon>
        <taxon>Pseudomonadota</taxon>
        <taxon>Alphaproteobacteria</taxon>
        <taxon>Rhodobacterales</taxon>
        <taxon>Paracoccaceae</taxon>
        <taxon>Paracoccus</taxon>
    </lineage>
</organism>
<dbReference type="Proteomes" id="UP000293520">
    <property type="component" value="Unassembled WGS sequence"/>
</dbReference>
<accession>A0A4V2JC05</accession>
<evidence type="ECO:0000313" key="1">
    <source>
        <dbReference type="EMBL" id="TBN38641.1"/>
    </source>
</evidence>
<protein>
    <submittedName>
        <fullName evidence="1">Uncharacterized protein</fullName>
    </submittedName>
</protein>
<dbReference type="RefSeq" id="WP_130991594.1">
    <property type="nucleotide sequence ID" value="NZ_SISK01000009.1"/>
</dbReference>
<comment type="caution">
    <text evidence="1">The sequence shown here is derived from an EMBL/GenBank/DDBJ whole genome shotgun (WGS) entry which is preliminary data.</text>
</comment>
<keyword evidence="2" id="KW-1185">Reference proteome</keyword>
<name>A0A4V2JC05_9RHOB</name>
<proteinExistence type="predicted"/>